<organism evidence="2 3">
    <name type="scientific">Agathobaculum faecis</name>
    <dbReference type="NCBI Taxonomy" id="2763013"/>
    <lineage>
        <taxon>Bacteria</taxon>
        <taxon>Bacillati</taxon>
        <taxon>Bacillota</taxon>
        <taxon>Clostridia</taxon>
        <taxon>Eubacteriales</taxon>
        <taxon>Butyricicoccaceae</taxon>
        <taxon>Agathobaculum</taxon>
    </lineage>
</organism>
<dbReference type="FunFam" id="3.30.70.270:FF:000001">
    <property type="entry name" value="Diguanylate cyclase domain protein"/>
    <property type="match status" value="1"/>
</dbReference>
<dbReference type="PROSITE" id="PS50887">
    <property type="entry name" value="GGDEF"/>
    <property type="match status" value="1"/>
</dbReference>
<dbReference type="SUPFAM" id="SSF55073">
    <property type="entry name" value="Nucleotide cyclase"/>
    <property type="match status" value="1"/>
</dbReference>
<evidence type="ECO:0000313" key="3">
    <source>
        <dbReference type="Proteomes" id="UP000606499"/>
    </source>
</evidence>
<dbReference type="EMBL" id="JACOPL010000008">
    <property type="protein sequence ID" value="MBC5725797.1"/>
    <property type="molecule type" value="Genomic_DNA"/>
</dbReference>
<comment type="caution">
    <text evidence="2">The sequence shown here is derived from an EMBL/GenBank/DDBJ whole genome shotgun (WGS) entry which is preliminary data.</text>
</comment>
<dbReference type="PANTHER" id="PTHR46663:SF4">
    <property type="entry name" value="DIGUANYLATE CYCLASE DGCT-RELATED"/>
    <property type="match status" value="1"/>
</dbReference>
<gene>
    <name evidence="2" type="ORF">H8S45_10065</name>
</gene>
<dbReference type="InterPro" id="IPR000160">
    <property type="entry name" value="GGDEF_dom"/>
</dbReference>
<protein>
    <submittedName>
        <fullName evidence="2">GGDEF domain-containing protein</fullName>
    </submittedName>
</protein>
<dbReference type="Pfam" id="PF00990">
    <property type="entry name" value="GGDEF"/>
    <property type="match status" value="1"/>
</dbReference>
<name>A0A923LXL3_9FIRM</name>
<dbReference type="SMART" id="SM00267">
    <property type="entry name" value="GGDEF"/>
    <property type="match status" value="1"/>
</dbReference>
<feature type="domain" description="GGDEF" evidence="1">
    <location>
        <begin position="307"/>
        <end position="439"/>
    </location>
</feature>
<dbReference type="Gene3D" id="3.30.70.270">
    <property type="match status" value="1"/>
</dbReference>
<dbReference type="InterPro" id="IPR043128">
    <property type="entry name" value="Rev_trsase/Diguanyl_cyclase"/>
</dbReference>
<dbReference type="InterPro" id="IPR029787">
    <property type="entry name" value="Nucleotide_cyclase"/>
</dbReference>
<evidence type="ECO:0000313" key="2">
    <source>
        <dbReference type="EMBL" id="MBC5725797.1"/>
    </source>
</evidence>
<dbReference type="InterPro" id="IPR052163">
    <property type="entry name" value="DGC-Regulatory_Protein"/>
</dbReference>
<dbReference type="NCBIfam" id="TIGR00254">
    <property type="entry name" value="GGDEF"/>
    <property type="match status" value="1"/>
</dbReference>
<dbReference type="AlphaFoldDB" id="A0A923LXL3"/>
<proteinExistence type="predicted"/>
<keyword evidence="3" id="KW-1185">Reference proteome</keyword>
<evidence type="ECO:0000259" key="1">
    <source>
        <dbReference type="PROSITE" id="PS50887"/>
    </source>
</evidence>
<sequence length="449" mass="51509">MNRYFAENSYLLDVQSEMQIGIWTIELLEDGTYVMYADHIMQKILSVDSTIPPRACYEEWSNRIFMTHTELVHQEMQRAMAGEEVEVVYPWVSPEKGLIYVRVGARRDSMHSGNRIYGYCHDITKKITSDERNSYFSRLYQNIIQTFGILYQGIYVVNYISRDVLPIRSALHCNISEHHMLTVEKFISEMAEVFGAETAEEIKENIASYKLADSSQTKGKLYSKECCMKSGKEGAWFELIICRDAISDNENIILAFRDISTSKKQEVYTQSAMEQLKAQSNTDMLTGIHNRRFFEKRVNLFLEDGCCSGAFLMLDLDNFKSVNDTFGHTQGDLLLMQTADILRHTCRNDDVVARFGGDEFAIFLQNVSSEGVIHFCNRLMHRLRHTYDRDGKTITVSASIGVALCVQPGISFKELYRRADKALYCSKAAGKGRATFYEDEDCRHAERIG</sequence>
<reference evidence="2" key="1">
    <citation type="submission" date="2020-08" db="EMBL/GenBank/DDBJ databases">
        <title>Genome public.</title>
        <authorList>
            <person name="Liu C."/>
            <person name="Sun Q."/>
        </authorList>
    </citation>
    <scope>NUCLEOTIDE SEQUENCE</scope>
    <source>
        <strain evidence="2">NSJ-28</strain>
    </source>
</reference>
<dbReference type="Proteomes" id="UP000606499">
    <property type="component" value="Unassembled WGS sequence"/>
</dbReference>
<dbReference type="PANTHER" id="PTHR46663">
    <property type="entry name" value="DIGUANYLATE CYCLASE DGCT-RELATED"/>
    <property type="match status" value="1"/>
</dbReference>
<accession>A0A923LXL3</accession>
<dbReference type="RefSeq" id="WP_054327858.1">
    <property type="nucleotide sequence ID" value="NZ_JACOPL010000008.1"/>
</dbReference>
<dbReference type="CDD" id="cd01949">
    <property type="entry name" value="GGDEF"/>
    <property type="match status" value="1"/>
</dbReference>